<gene>
    <name evidence="1" type="ordered locus">Mpe_B0128</name>
</gene>
<dbReference type="AlphaFoldDB" id="A2SMW8"/>
<dbReference type="Proteomes" id="UP000000366">
    <property type="component" value="Plasmid RPME01"/>
</dbReference>
<dbReference type="KEGG" id="mpt:Mpe_B0128"/>
<organism evidence="1 2">
    <name type="scientific">Methylibium petroleiphilum (strain ATCC BAA-1232 / LMG 22953 / PM1)</name>
    <dbReference type="NCBI Taxonomy" id="420662"/>
    <lineage>
        <taxon>Bacteria</taxon>
        <taxon>Pseudomonadati</taxon>
        <taxon>Pseudomonadota</taxon>
        <taxon>Betaproteobacteria</taxon>
        <taxon>Burkholderiales</taxon>
        <taxon>Sphaerotilaceae</taxon>
        <taxon>Methylibium</taxon>
    </lineage>
</organism>
<geneLocation type="plasmid" evidence="1 2">
    <name>RPME01</name>
</geneLocation>
<proteinExistence type="predicted"/>
<reference evidence="1 2" key="1">
    <citation type="journal article" date="2007" name="J. Bacteriol.">
        <title>Whole-genome analysis of the methyl tert-butyl ether-degrading beta-proteobacterium Methylibium petroleiphilum PM1.</title>
        <authorList>
            <person name="Kane S.R."/>
            <person name="Chakicherla A.Y."/>
            <person name="Chain P.S.G."/>
            <person name="Schmidt R."/>
            <person name="Shin M.W."/>
            <person name="Legler T.C."/>
            <person name="Scow K.M."/>
            <person name="Larimer F.W."/>
            <person name="Lucas S.M."/>
            <person name="Richardson P.M."/>
            <person name="Hristova K.R."/>
        </authorList>
    </citation>
    <scope>NUCLEOTIDE SEQUENCE [LARGE SCALE GENOMIC DNA]</scope>
    <source>
        <strain evidence="2">ATCC BAA-1232 / LMG 22953 / PM1</strain>
        <plasmid evidence="1 2">RPME01</plasmid>
    </source>
</reference>
<dbReference type="HOGENOM" id="CLU_1873015_0_0_4"/>
<protein>
    <submittedName>
        <fullName evidence="1">Uncharacterized protein</fullName>
    </submittedName>
</protein>
<dbReference type="EMBL" id="CP000556">
    <property type="protein sequence ID" value="ABM96907.1"/>
    <property type="molecule type" value="Genomic_DNA"/>
</dbReference>
<evidence type="ECO:0000313" key="2">
    <source>
        <dbReference type="Proteomes" id="UP000000366"/>
    </source>
</evidence>
<accession>A2SMW8</accession>
<dbReference type="RefSeq" id="WP_011831522.1">
    <property type="nucleotide sequence ID" value="NC_008826.1"/>
</dbReference>
<name>A2SMW8_METPP</name>
<evidence type="ECO:0000313" key="1">
    <source>
        <dbReference type="EMBL" id="ABM96907.1"/>
    </source>
</evidence>
<sequence length="136" mass="14747">MPDFTDTLIACQQMSLLGADPAGAVEQAKSDFDLVGVAAHLTQLRIEMLEHGHPATLAAAEDCTSAKLTWRLPGAHHPRDRYTLAIEVAAGGATARFVGPARSTALILQTRNFNPDALHRWSATFIEWALTSREAR</sequence>
<keyword evidence="1" id="KW-0614">Plasmid</keyword>
<keyword evidence="2" id="KW-1185">Reference proteome</keyword>